<keyword evidence="1" id="KW-0812">Transmembrane</keyword>
<accession>A0A4Y1Z8Y8</accession>
<organism evidence="2 3">
    <name type="scientific">Sporolactobacillus inulinus</name>
    <dbReference type="NCBI Taxonomy" id="2078"/>
    <lineage>
        <taxon>Bacteria</taxon>
        <taxon>Bacillati</taxon>
        <taxon>Bacillota</taxon>
        <taxon>Bacilli</taxon>
        <taxon>Bacillales</taxon>
        <taxon>Sporolactobacillaceae</taxon>
        <taxon>Sporolactobacillus</taxon>
    </lineage>
</organism>
<comment type="caution">
    <text evidence="2">The sequence shown here is derived from an EMBL/GenBank/DDBJ whole genome shotgun (WGS) entry which is preliminary data.</text>
</comment>
<dbReference type="EMBL" id="BEXB01000006">
    <property type="protein sequence ID" value="GAY75466.1"/>
    <property type="molecule type" value="Genomic_DNA"/>
</dbReference>
<dbReference type="Proteomes" id="UP000319716">
    <property type="component" value="Unassembled WGS sequence"/>
</dbReference>
<name>A0A4Y1Z8Y8_9BACL</name>
<gene>
    <name evidence="2" type="ORF">NBRC111894_1020</name>
</gene>
<proteinExistence type="predicted"/>
<reference evidence="2 3" key="1">
    <citation type="submission" date="2017-11" db="EMBL/GenBank/DDBJ databases">
        <title>Draft Genome Sequence of Sporolactobacillus inulinus NBRC 111894 Isolated from Koso, a Japanese Sugar-Vegetable Fermented Beverage.</title>
        <authorList>
            <person name="Chiou T.Y."/>
            <person name="Oshima K."/>
            <person name="Suda W."/>
            <person name="Hattori M."/>
            <person name="Takahashi T."/>
        </authorList>
    </citation>
    <scope>NUCLEOTIDE SEQUENCE [LARGE SCALE GENOMIC DNA]</scope>
    <source>
        <strain evidence="2 3">NBRC111894</strain>
    </source>
</reference>
<evidence type="ECO:0000256" key="1">
    <source>
        <dbReference type="SAM" id="Phobius"/>
    </source>
</evidence>
<keyword evidence="1" id="KW-0472">Membrane</keyword>
<sequence length="79" mass="9289">MPKIPIGHWADLLIQFITNHFEGFFGYIASGIQSFVDSLVWLFAFMTPIVFILLLRGHRLLAPRYRSRFIYLDRFGLNL</sequence>
<feature type="transmembrane region" description="Helical" evidence="1">
    <location>
        <begin position="38"/>
        <end position="57"/>
    </location>
</feature>
<dbReference type="AlphaFoldDB" id="A0A4Y1Z8Y8"/>
<evidence type="ECO:0000313" key="2">
    <source>
        <dbReference type="EMBL" id="GAY75466.1"/>
    </source>
</evidence>
<protein>
    <submittedName>
        <fullName evidence="2">Uncharacterized protein</fullName>
    </submittedName>
</protein>
<evidence type="ECO:0000313" key="3">
    <source>
        <dbReference type="Proteomes" id="UP000319716"/>
    </source>
</evidence>
<keyword evidence="1" id="KW-1133">Transmembrane helix</keyword>